<dbReference type="OrthoDB" id="1932220at2759"/>
<evidence type="ECO:0000256" key="2">
    <source>
        <dbReference type="ARBA" id="ARBA00022679"/>
    </source>
</evidence>
<comment type="caution">
    <text evidence="4">The sequence shown here is derived from an EMBL/GenBank/DDBJ whole genome shotgun (WGS) entry which is preliminary data.</text>
</comment>
<evidence type="ECO:0000313" key="4">
    <source>
        <dbReference type="EMBL" id="KAF9614349.1"/>
    </source>
</evidence>
<keyword evidence="3" id="KW-0012">Acyltransferase</keyword>
<protein>
    <submittedName>
        <fullName evidence="4">Uncharacterized protein</fullName>
    </submittedName>
</protein>
<evidence type="ECO:0000313" key="5">
    <source>
        <dbReference type="Proteomes" id="UP000631114"/>
    </source>
</evidence>
<name>A0A835M577_9MAGN</name>
<sequence length="175" mass="19623">MRTKSVKAFVAIHAVNLRERMVPPLSNPFVLGNLNIGTMATSTTSEPPPELHSLVARLRKAIKKVDGDFVRKLQVDDGLSTYYSSTGEMMEKHVKGELQLFLFTSWCRFPFYEADFGWGKPIQITPVHLILNNTVILVDTKCGKGIEAWVSLDKKDMARFQCEPELTAFTSTSQG</sequence>
<evidence type="ECO:0000256" key="3">
    <source>
        <dbReference type="ARBA" id="ARBA00023315"/>
    </source>
</evidence>
<proteinExistence type="inferred from homology"/>
<evidence type="ECO:0000256" key="1">
    <source>
        <dbReference type="ARBA" id="ARBA00009861"/>
    </source>
</evidence>
<dbReference type="Proteomes" id="UP000631114">
    <property type="component" value="Unassembled WGS sequence"/>
</dbReference>
<dbReference type="Gene3D" id="3.30.559.10">
    <property type="entry name" value="Chloramphenicol acetyltransferase-like domain"/>
    <property type="match status" value="1"/>
</dbReference>
<keyword evidence="5" id="KW-1185">Reference proteome</keyword>
<gene>
    <name evidence="4" type="ORF">IFM89_018102</name>
</gene>
<dbReference type="AlphaFoldDB" id="A0A835M577"/>
<dbReference type="PANTHER" id="PTHR31623">
    <property type="entry name" value="F21J9.9"/>
    <property type="match status" value="1"/>
</dbReference>
<reference evidence="4 5" key="1">
    <citation type="submission" date="2020-10" db="EMBL/GenBank/DDBJ databases">
        <title>The Coptis chinensis genome and diversification of protoberbering-type alkaloids.</title>
        <authorList>
            <person name="Wang B."/>
            <person name="Shu S."/>
            <person name="Song C."/>
            <person name="Liu Y."/>
        </authorList>
    </citation>
    <scope>NUCLEOTIDE SEQUENCE [LARGE SCALE GENOMIC DNA]</scope>
    <source>
        <strain evidence="4">HL-2020</strain>
        <tissue evidence="4">Leaf</tissue>
    </source>
</reference>
<keyword evidence="2" id="KW-0808">Transferase</keyword>
<accession>A0A835M577</accession>
<dbReference type="Pfam" id="PF02458">
    <property type="entry name" value="Transferase"/>
    <property type="match status" value="1"/>
</dbReference>
<dbReference type="EMBL" id="JADFTS010000003">
    <property type="protein sequence ID" value="KAF9614349.1"/>
    <property type="molecule type" value="Genomic_DNA"/>
</dbReference>
<dbReference type="InterPro" id="IPR023213">
    <property type="entry name" value="CAT-like_dom_sf"/>
</dbReference>
<organism evidence="4 5">
    <name type="scientific">Coptis chinensis</name>
    <dbReference type="NCBI Taxonomy" id="261450"/>
    <lineage>
        <taxon>Eukaryota</taxon>
        <taxon>Viridiplantae</taxon>
        <taxon>Streptophyta</taxon>
        <taxon>Embryophyta</taxon>
        <taxon>Tracheophyta</taxon>
        <taxon>Spermatophyta</taxon>
        <taxon>Magnoliopsida</taxon>
        <taxon>Ranunculales</taxon>
        <taxon>Ranunculaceae</taxon>
        <taxon>Coptidoideae</taxon>
        <taxon>Coptis</taxon>
    </lineage>
</organism>
<comment type="similarity">
    <text evidence="1">Belongs to the plant acyltransferase family.</text>
</comment>
<dbReference type="GO" id="GO:0016746">
    <property type="term" value="F:acyltransferase activity"/>
    <property type="evidence" value="ECO:0007669"/>
    <property type="project" value="UniProtKB-KW"/>
</dbReference>
<dbReference type="PANTHER" id="PTHR31623:SF28">
    <property type="entry name" value="BAHD ACYLTRANSFERASE"/>
    <property type="match status" value="1"/>
</dbReference>